<reference evidence="1 2" key="1">
    <citation type="submission" date="2023-07" db="EMBL/GenBank/DDBJ databases">
        <title>Sequencing the genomes of 1000 actinobacteria strains.</title>
        <authorList>
            <person name="Klenk H.-P."/>
        </authorList>
    </citation>
    <scope>NUCLEOTIDE SEQUENCE [LARGE SCALE GENOMIC DNA]</scope>
    <source>
        <strain evidence="1 2">DSM 44388</strain>
    </source>
</reference>
<dbReference type="RefSeq" id="WP_307248900.1">
    <property type="nucleotide sequence ID" value="NZ_JAUSQZ010000001.1"/>
</dbReference>
<accession>A0ABT9PBI4</accession>
<protein>
    <submittedName>
        <fullName evidence="1">Uncharacterized protein</fullName>
    </submittedName>
</protein>
<evidence type="ECO:0000313" key="1">
    <source>
        <dbReference type="EMBL" id="MDP9830068.1"/>
    </source>
</evidence>
<keyword evidence="2" id="KW-1185">Reference proteome</keyword>
<sequence length="84" mass="8872">MRVLVEEDDGLRPAIAAGLREAASAVDVAASRAGAGPTVRGNRYDRAVADPVFARRSLEAGVCFDVTKERRWSVNSSSAALTNP</sequence>
<comment type="caution">
    <text evidence="1">The sequence shown here is derived from an EMBL/GenBank/DDBJ whole genome shotgun (WGS) entry which is preliminary data.</text>
</comment>
<evidence type="ECO:0000313" key="2">
    <source>
        <dbReference type="Proteomes" id="UP001235712"/>
    </source>
</evidence>
<organism evidence="1 2">
    <name type="scientific">Kineosporia succinea</name>
    <dbReference type="NCBI Taxonomy" id="84632"/>
    <lineage>
        <taxon>Bacteria</taxon>
        <taxon>Bacillati</taxon>
        <taxon>Actinomycetota</taxon>
        <taxon>Actinomycetes</taxon>
        <taxon>Kineosporiales</taxon>
        <taxon>Kineosporiaceae</taxon>
        <taxon>Kineosporia</taxon>
    </lineage>
</organism>
<dbReference type="EMBL" id="JAUSQZ010000001">
    <property type="protein sequence ID" value="MDP9830068.1"/>
    <property type="molecule type" value="Genomic_DNA"/>
</dbReference>
<dbReference type="Proteomes" id="UP001235712">
    <property type="component" value="Unassembled WGS sequence"/>
</dbReference>
<proteinExistence type="predicted"/>
<gene>
    <name evidence="1" type="ORF">J2S57_005817</name>
</gene>
<name>A0ABT9PBI4_9ACTN</name>